<dbReference type="InterPro" id="IPR015939">
    <property type="entry name" value="Fum_Rdtase/Succ_DH_flav-like_C"/>
</dbReference>
<dbReference type="GO" id="GO:0009055">
    <property type="term" value="F:electron transfer activity"/>
    <property type="evidence" value="ECO:0007669"/>
    <property type="project" value="TreeGrafter"/>
</dbReference>
<evidence type="ECO:0000259" key="1">
    <source>
        <dbReference type="Pfam" id="PF02910"/>
    </source>
</evidence>
<dbReference type="SUPFAM" id="SSF46977">
    <property type="entry name" value="Succinate dehydrogenase/fumarate reductase flavoprotein C-terminal domain"/>
    <property type="match status" value="1"/>
</dbReference>
<feature type="domain" description="Fumarate reductase/succinate dehydrogenase flavoprotein-like C-terminal" evidence="1">
    <location>
        <begin position="52"/>
        <end position="217"/>
    </location>
</feature>
<dbReference type="GO" id="GO:0050660">
    <property type="term" value="F:flavin adenine dinucleotide binding"/>
    <property type="evidence" value="ECO:0007669"/>
    <property type="project" value="TreeGrafter"/>
</dbReference>
<gene>
    <name evidence="2" type="ORF">METZ01_LOCUS252548</name>
</gene>
<dbReference type="Pfam" id="PF02910">
    <property type="entry name" value="Succ_DH_flav_C"/>
    <property type="match status" value="1"/>
</dbReference>
<proteinExistence type="predicted"/>
<dbReference type="InterPro" id="IPR037099">
    <property type="entry name" value="Fum_R/Succ_DH_flav-like_C_sf"/>
</dbReference>
<name>A0A382IIV9_9ZZZZ</name>
<dbReference type="InterPro" id="IPR030664">
    <property type="entry name" value="SdhA/FrdA/AprA"/>
</dbReference>
<reference evidence="2" key="1">
    <citation type="submission" date="2018-05" db="EMBL/GenBank/DDBJ databases">
        <authorList>
            <person name="Lanie J.A."/>
            <person name="Ng W.-L."/>
            <person name="Kazmierczak K.M."/>
            <person name="Andrzejewski T.M."/>
            <person name="Davidsen T.M."/>
            <person name="Wayne K.J."/>
            <person name="Tettelin H."/>
            <person name="Glass J.I."/>
            <person name="Rusch D."/>
            <person name="Podicherti R."/>
            <person name="Tsui H.-C.T."/>
            <person name="Winkler M.E."/>
        </authorList>
    </citation>
    <scope>NUCLEOTIDE SEQUENCE</scope>
</reference>
<dbReference type="PANTHER" id="PTHR11632:SF53">
    <property type="entry name" value="SUCCINATE DEHYDROGENASE FLAVOPROTEIN SUBUNIT"/>
    <property type="match status" value="1"/>
</dbReference>
<dbReference type="PANTHER" id="PTHR11632">
    <property type="entry name" value="SUCCINATE DEHYDROGENASE 2 FLAVOPROTEIN SUBUNIT"/>
    <property type="match status" value="1"/>
</dbReference>
<sequence length="218" mass="25718">MMCRGIFTYIDNLDKSVEDIPSTIFGDSRNHWENRLKKIKEMKGKENPYQLHKDLGDIMMGSVLIVRDNKKLEKTVQKIDDIKTRFNDVNCVDTTDWANPTPSFINQLYCMIELSRVITKGALMRDEFRGAHYKPEFDLQQPSNFDPHEYIDYLEKKNYGEVSEKAFPEGHLDYMERFEENNKNWLKSTIAEYKDGKPEISYEPVDISIVTPRPRKYD</sequence>
<dbReference type="GO" id="GO:0009061">
    <property type="term" value="P:anaerobic respiration"/>
    <property type="evidence" value="ECO:0007669"/>
    <property type="project" value="TreeGrafter"/>
</dbReference>
<evidence type="ECO:0000313" key="2">
    <source>
        <dbReference type="EMBL" id="SVB99694.1"/>
    </source>
</evidence>
<dbReference type="GO" id="GO:0005886">
    <property type="term" value="C:plasma membrane"/>
    <property type="evidence" value="ECO:0007669"/>
    <property type="project" value="TreeGrafter"/>
</dbReference>
<dbReference type="GO" id="GO:0000104">
    <property type="term" value="F:succinate dehydrogenase activity"/>
    <property type="evidence" value="ECO:0007669"/>
    <property type="project" value="TreeGrafter"/>
</dbReference>
<protein>
    <recommendedName>
        <fullName evidence="1">Fumarate reductase/succinate dehydrogenase flavoprotein-like C-terminal domain-containing protein</fullName>
    </recommendedName>
</protein>
<dbReference type="Gene3D" id="1.20.58.100">
    <property type="entry name" value="Fumarate reductase/succinate dehydrogenase flavoprotein-like, C-terminal domain"/>
    <property type="match status" value="1"/>
</dbReference>
<dbReference type="EMBL" id="UINC01067737">
    <property type="protein sequence ID" value="SVB99694.1"/>
    <property type="molecule type" value="Genomic_DNA"/>
</dbReference>
<accession>A0A382IIV9</accession>
<organism evidence="2">
    <name type="scientific">marine metagenome</name>
    <dbReference type="NCBI Taxonomy" id="408172"/>
    <lineage>
        <taxon>unclassified sequences</taxon>
        <taxon>metagenomes</taxon>
        <taxon>ecological metagenomes</taxon>
    </lineage>
</organism>
<dbReference type="AlphaFoldDB" id="A0A382IIV9"/>